<evidence type="ECO:0008006" key="3">
    <source>
        <dbReference type="Google" id="ProtNLM"/>
    </source>
</evidence>
<name>A0A3B0WQD6_9ZZZZ</name>
<accession>A0A3B0WQD6</accession>
<gene>
    <name evidence="2" type="ORF">MNBD_GAMMA07-2614</name>
</gene>
<dbReference type="InterPro" id="IPR036679">
    <property type="entry name" value="FlgN-like_sf"/>
</dbReference>
<sequence length="147" mass="16814">MDALLSLLKNIQQHSQQLLDCLKHEKQLLDSNQLDTLNDVSSQKQQLLIKLDQLDKQRSANTPKSDFNLFITNTHNSTLIKQWDISRRAIAACQKQNEINGRIISRHSHLNQDVLSILTGRDQPADETYNSQGNQTRKSSLLNEIKV</sequence>
<keyword evidence="1" id="KW-1005">Bacterial flagellum biogenesis</keyword>
<reference evidence="2" key="1">
    <citation type="submission" date="2018-06" db="EMBL/GenBank/DDBJ databases">
        <authorList>
            <person name="Zhirakovskaya E."/>
        </authorList>
    </citation>
    <scope>NUCLEOTIDE SEQUENCE</scope>
</reference>
<organism evidence="2">
    <name type="scientific">hydrothermal vent metagenome</name>
    <dbReference type="NCBI Taxonomy" id="652676"/>
    <lineage>
        <taxon>unclassified sequences</taxon>
        <taxon>metagenomes</taxon>
        <taxon>ecological metagenomes</taxon>
    </lineage>
</organism>
<dbReference type="GO" id="GO:0044780">
    <property type="term" value="P:bacterial-type flagellum assembly"/>
    <property type="evidence" value="ECO:0007669"/>
    <property type="project" value="InterPro"/>
</dbReference>
<dbReference type="Pfam" id="PF05130">
    <property type="entry name" value="FlgN"/>
    <property type="match status" value="1"/>
</dbReference>
<dbReference type="InterPro" id="IPR007809">
    <property type="entry name" value="FlgN-like"/>
</dbReference>
<dbReference type="AlphaFoldDB" id="A0A3B0WQD6"/>
<protein>
    <recommendedName>
        <fullName evidence="3">Flagellar biosynthesis protein FlgN</fullName>
    </recommendedName>
</protein>
<proteinExistence type="predicted"/>
<evidence type="ECO:0000313" key="2">
    <source>
        <dbReference type="EMBL" id="VAW57541.1"/>
    </source>
</evidence>
<evidence type="ECO:0000256" key="1">
    <source>
        <dbReference type="ARBA" id="ARBA00022795"/>
    </source>
</evidence>
<dbReference type="SUPFAM" id="SSF140566">
    <property type="entry name" value="FlgN-like"/>
    <property type="match status" value="1"/>
</dbReference>
<dbReference type="EMBL" id="UOFF01000416">
    <property type="protein sequence ID" value="VAW57541.1"/>
    <property type="molecule type" value="Genomic_DNA"/>
</dbReference>
<dbReference type="Gene3D" id="1.20.58.300">
    <property type="entry name" value="FlgN-like"/>
    <property type="match status" value="1"/>
</dbReference>